<keyword evidence="2" id="KW-1133">Transmembrane helix</keyword>
<name>A0A975HHZ4_9GAMM</name>
<feature type="compositionally biased region" description="Polar residues" evidence="1">
    <location>
        <begin position="27"/>
        <end position="48"/>
    </location>
</feature>
<accession>A0A975HHZ4</accession>
<dbReference type="KEGG" id="psym:J1N51_13085"/>
<protein>
    <submittedName>
        <fullName evidence="4">General secretion pathway protein GspB</fullName>
    </submittedName>
</protein>
<organism evidence="4 5">
    <name type="scientific">Psychrosphaera ytuae</name>
    <dbReference type="NCBI Taxonomy" id="2820710"/>
    <lineage>
        <taxon>Bacteria</taxon>
        <taxon>Pseudomonadati</taxon>
        <taxon>Pseudomonadota</taxon>
        <taxon>Gammaproteobacteria</taxon>
        <taxon>Alteromonadales</taxon>
        <taxon>Pseudoalteromonadaceae</taxon>
        <taxon>Psychrosphaera</taxon>
    </lineage>
</organism>
<evidence type="ECO:0000256" key="1">
    <source>
        <dbReference type="SAM" id="MobiDB-lite"/>
    </source>
</evidence>
<evidence type="ECO:0000313" key="4">
    <source>
        <dbReference type="EMBL" id="QTH63642.1"/>
    </source>
</evidence>
<feature type="compositionally biased region" description="Basic and acidic residues" evidence="1">
    <location>
        <begin position="12"/>
        <end position="25"/>
    </location>
</feature>
<reference evidence="4" key="1">
    <citation type="submission" date="2021-03" db="EMBL/GenBank/DDBJ databases">
        <title>Description of Psychrosphaera ytuae sp. nov. isolated from deep sea sediment of South China Sea.</title>
        <authorList>
            <person name="Zhang J."/>
            <person name="Xu X.-D."/>
        </authorList>
    </citation>
    <scope>NUCLEOTIDE SEQUENCE</scope>
    <source>
        <strain evidence="4">MTZ26</strain>
    </source>
</reference>
<keyword evidence="2" id="KW-0812">Transmembrane</keyword>
<keyword evidence="5" id="KW-1185">Reference proteome</keyword>
<dbReference type="Proteomes" id="UP000682739">
    <property type="component" value="Chromosome"/>
</dbReference>
<sequence>MSFLYKALLKEQQKDQQNEQQKEPQKISTAAPHSQWENETTPSGFVNGNTASFDAYQAQGSHQHSNSGWSVGAWVVIALLLLVVGGLSGYIAGNVFGLSSNNSVNNTQVPQTIQPVPTQSELLSNQAQANDNSEIQQPAPKKEVEADYEFKQGKLTEVNTNQPTAESLPTDTSVVKSEEPIAKNIAENIEPIRIEEMIPSTSIDEVPDELKAAFEQAVADLDAAQQDPLADFDRGIQVETDSTLTDINDLSNQERAVLPQIFYQMHIFASEPSQRWIKVNDKTLHEGEYLTKNLKLVEIRQDVVVWETTYRRFSQVALQDYK</sequence>
<dbReference type="RefSeq" id="WP_208831697.1">
    <property type="nucleotide sequence ID" value="NZ_CP072110.1"/>
</dbReference>
<gene>
    <name evidence="4" type="ORF">J1N51_13085</name>
</gene>
<dbReference type="AlphaFoldDB" id="A0A975HHZ4"/>
<feature type="region of interest" description="Disordered" evidence="1">
    <location>
        <begin position="12"/>
        <end position="48"/>
    </location>
</feature>
<evidence type="ECO:0000313" key="5">
    <source>
        <dbReference type="Proteomes" id="UP000682739"/>
    </source>
</evidence>
<evidence type="ECO:0000256" key="2">
    <source>
        <dbReference type="SAM" id="Phobius"/>
    </source>
</evidence>
<evidence type="ECO:0000259" key="3">
    <source>
        <dbReference type="Pfam" id="PF16537"/>
    </source>
</evidence>
<keyword evidence="2" id="KW-0472">Membrane</keyword>
<dbReference type="Pfam" id="PF16537">
    <property type="entry name" value="T2SSB"/>
    <property type="match status" value="1"/>
</dbReference>
<feature type="transmembrane region" description="Helical" evidence="2">
    <location>
        <begin position="71"/>
        <end position="92"/>
    </location>
</feature>
<feature type="domain" description="Type II secretion system protein GspB C-terminal" evidence="3">
    <location>
        <begin position="258"/>
        <end position="314"/>
    </location>
</feature>
<dbReference type="InterPro" id="IPR032389">
    <property type="entry name" value="GspB_C"/>
</dbReference>
<dbReference type="EMBL" id="CP072110">
    <property type="protein sequence ID" value="QTH63642.1"/>
    <property type="molecule type" value="Genomic_DNA"/>
</dbReference>
<dbReference type="GO" id="GO:0015627">
    <property type="term" value="C:type II protein secretion system complex"/>
    <property type="evidence" value="ECO:0007669"/>
    <property type="project" value="InterPro"/>
</dbReference>
<proteinExistence type="predicted"/>